<keyword evidence="3" id="KW-1185">Reference proteome</keyword>
<name>A0A0B7HKM8_9FLAO</name>
<evidence type="ECO:0000256" key="1">
    <source>
        <dbReference type="SAM" id="Phobius"/>
    </source>
</evidence>
<dbReference type="InterPro" id="IPR007383">
    <property type="entry name" value="DUF445"/>
</dbReference>
<dbReference type="eggNOG" id="COG2733">
    <property type="taxonomic scope" value="Bacteria"/>
</dbReference>
<dbReference type="PANTHER" id="PTHR38442">
    <property type="entry name" value="INNER MEMBRANE PROTEIN-RELATED"/>
    <property type="match status" value="1"/>
</dbReference>
<keyword evidence="1" id="KW-1133">Transmembrane helix</keyword>
<dbReference type="GO" id="GO:0005886">
    <property type="term" value="C:plasma membrane"/>
    <property type="evidence" value="ECO:0007669"/>
    <property type="project" value="TreeGrafter"/>
</dbReference>
<dbReference type="Pfam" id="PF04286">
    <property type="entry name" value="DUF445"/>
    <property type="match status" value="1"/>
</dbReference>
<proteinExistence type="predicted"/>
<dbReference type="PANTHER" id="PTHR38442:SF1">
    <property type="entry name" value="INNER MEMBRANE PROTEIN"/>
    <property type="match status" value="1"/>
</dbReference>
<feature type="transmembrane region" description="Helical" evidence="1">
    <location>
        <begin position="389"/>
        <end position="409"/>
    </location>
</feature>
<accession>A0A0B7HKM8</accession>
<dbReference type="STRING" id="28189.CCYN74_40031"/>
<gene>
    <name evidence="2" type="ORF">CCYN2B_80031</name>
</gene>
<reference evidence="3" key="1">
    <citation type="submission" date="2015-01" db="EMBL/GenBank/DDBJ databases">
        <authorList>
            <person name="MANFREDI Pablo"/>
        </authorList>
    </citation>
    <scope>NUCLEOTIDE SEQUENCE [LARGE SCALE GENOMIC DNA]</scope>
    <source>
        <strain evidence="3">Ccyn2B</strain>
    </source>
</reference>
<organism evidence="2 3">
    <name type="scientific">Capnocytophaga cynodegmi</name>
    <dbReference type="NCBI Taxonomy" id="28189"/>
    <lineage>
        <taxon>Bacteria</taxon>
        <taxon>Pseudomonadati</taxon>
        <taxon>Bacteroidota</taxon>
        <taxon>Flavobacteriia</taxon>
        <taxon>Flavobacteriales</taxon>
        <taxon>Flavobacteriaceae</taxon>
        <taxon>Capnocytophaga</taxon>
    </lineage>
</organism>
<keyword evidence="1" id="KW-0472">Membrane</keyword>
<keyword evidence="1" id="KW-0812">Transmembrane</keyword>
<feature type="transmembrane region" description="Helical" evidence="1">
    <location>
        <begin position="12"/>
        <end position="30"/>
    </location>
</feature>
<dbReference type="AlphaFoldDB" id="A0A0B7HKM8"/>
<dbReference type="Proteomes" id="UP000038055">
    <property type="component" value="Unassembled WGS sequence"/>
</dbReference>
<dbReference type="RefSeq" id="WP_041994629.1">
    <property type="nucleotide sequence ID" value="NZ_CDOD01000066.1"/>
</dbReference>
<evidence type="ECO:0000313" key="3">
    <source>
        <dbReference type="Proteomes" id="UP000038055"/>
    </source>
</evidence>
<protein>
    <submittedName>
        <fullName evidence="2">Membrane protein</fullName>
    </submittedName>
</protein>
<sequence>MKEKKLRFHKRIATALFLFMTLMYITMVILQKKAPEWSFVGYIKAFSEAAMVGALADWFAVTALFHKPLGLPIPHTNLIENRKKDIGDNLGNFVVENFLKAENIRPYVESINVSSFIVKYLNKEKNINILINEIKVKLEEIIENTNDKKITNFITEKSKLLLQEIELNTLISNALEYLLKEKEHQKILDFIFLKIQSYILENKDLIHKKISQESAFFIPNFIDKILANKITAGLANYMEEAAENEEHSIRKEIENQLLLLKENLKNEPHWKQKLEKLKDNLLQSENIEKYAESIWIYIKNFLKEDLSKPLNVSVLKSYLKKSILNFTNQLQTDKQLQNRIDGWSQKTIYKFILKNRNEAGLLISQTVGNWKGRELSEKLELEVGKDLQFIRINGTLVGGLVGLLIYIITQFF</sequence>
<evidence type="ECO:0000313" key="2">
    <source>
        <dbReference type="EMBL" id="CEN39815.1"/>
    </source>
</evidence>
<dbReference type="EMBL" id="CDOD01000066">
    <property type="protein sequence ID" value="CEN39815.1"/>
    <property type="molecule type" value="Genomic_DNA"/>
</dbReference>